<keyword evidence="2" id="KW-1185">Reference proteome</keyword>
<organism evidence="1 2">
    <name type="scientific">Mucilaginibacter pineti</name>
    <dbReference type="NCBI Taxonomy" id="1391627"/>
    <lineage>
        <taxon>Bacteria</taxon>
        <taxon>Pseudomonadati</taxon>
        <taxon>Bacteroidota</taxon>
        <taxon>Sphingobacteriia</taxon>
        <taxon>Sphingobacteriales</taxon>
        <taxon>Sphingobacteriaceae</taxon>
        <taxon>Mucilaginibacter</taxon>
    </lineage>
</organism>
<proteinExistence type="predicted"/>
<gene>
    <name evidence="1" type="ORF">SAMN05216464_104358</name>
</gene>
<name>A0A1G7B274_9SPHI</name>
<evidence type="ECO:0000313" key="2">
    <source>
        <dbReference type="Proteomes" id="UP000199072"/>
    </source>
</evidence>
<protein>
    <recommendedName>
        <fullName evidence="3">Peptidase MA superfamily protein</fullName>
    </recommendedName>
</protein>
<evidence type="ECO:0000313" key="1">
    <source>
        <dbReference type="EMBL" id="SDE20937.1"/>
    </source>
</evidence>
<accession>A0A1G7B274</accession>
<reference evidence="1 2" key="1">
    <citation type="submission" date="2016-10" db="EMBL/GenBank/DDBJ databases">
        <authorList>
            <person name="de Groot N.N."/>
        </authorList>
    </citation>
    <scope>NUCLEOTIDE SEQUENCE [LARGE SCALE GENOMIC DNA]</scope>
    <source>
        <strain evidence="1 2">47C3B</strain>
    </source>
</reference>
<dbReference type="EMBL" id="FNAI01000004">
    <property type="protein sequence ID" value="SDE20937.1"/>
    <property type="molecule type" value="Genomic_DNA"/>
</dbReference>
<sequence length="389" mass="43831">MANRQAFRSGKKMKIKAIITFLGVVFIKTAFGQSVDSTLTFSDEAYSLVRDTIVQKEIRTSLVGFLDNKNKGSLNNPFIDSVYLKKNMEPFSWLIGIEIGPKNAHHRMYPVVLAVVPVENSSYLIKLAYMEEVSPKTVTPNVVASLIVKKNGSKYYFYNPIDHYTRLWGRQTVGTIDYIYPNALNMDNARQMDSANKSIARKFNTQPLTITYYKFDDPEQLFKTIGFDFIPNMYYSTSGGLAEQWTNTVLAGNNSELYIHEVVHFYTSVLFPGRARAIDEGYATYLGGSGGVDIDKLAVFAKNYIKANPQADVKALATDLSVRVEGNVPITYILSGLICRDIEQKYGVNGIKKFFGPDGEKDYFKVLYAVNKVDKKGFASYVNELLKNY</sequence>
<evidence type="ECO:0008006" key="3">
    <source>
        <dbReference type="Google" id="ProtNLM"/>
    </source>
</evidence>
<dbReference type="STRING" id="1391627.SAMN05216464_104358"/>
<dbReference type="Proteomes" id="UP000199072">
    <property type="component" value="Unassembled WGS sequence"/>
</dbReference>
<dbReference type="AlphaFoldDB" id="A0A1G7B274"/>